<dbReference type="SUPFAM" id="SSF56059">
    <property type="entry name" value="Glutathione synthetase ATP-binding domain-like"/>
    <property type="match status" value="1"/>
</dbReference>
<evidence type="ECO:0000313" key="6">
    <source>
        <dbReference type="EMBL" id="GAA4823207.1"/>
    </source>
</evidence>
<keyword evidence="2 4" id="KW-0547">Nucleotide-binding</keyword>
<evidence type="ECO:0000313" key="7">
    <source>
        <dbReference type="Proteomes" id="UP001501265"/>
    </source>
</evidence>
<evidence type="ECO:0000256" key="1">
    <source>
        <dbReference type="ARBA" id="ARBA00022598"/>
    </source>
</evidence>
<dbReference type="RefSeq" id="WP_345624348.1">
    <property type="nucleotide sequence ID" value="NZ_BAABIG010000087.1"/>
</dbReference>
<evidence type="ECO:0000256" key="4">
    <source>
        <dbReference type="PROSITE-ProRule" id="PRU00409"/>
    </source>
</evidence>
<gene>
    <name evidence="6" type="ORF">GCM10023220_65870</name>
</gene>
<organism evidence="6 7">
    <name type="scientific">Streptomyces ziwulingensis</name>
    <dbReference type="NCBI Taxonomy" id="1045501"/>
    <lineage>
        <taxon>Bacteria</taxon>
        <taxon>Bacillati</taxon>
        <taxon>Actinomycetota</taxon>
        <taxon>Actinomycetes</taxon>
        <taxon>Kitasatosporales</taxon>
        <taxon>Streptomycetaceae</taxon>
        <taxon>Streptomyces</taxon>
    </lineage>
</organism>
<dbReference type="Gene3D" id="3.30.1490.20">
    <property type="entry name" value="ATP-grasp fold, A domain"/>
    <property type="match status" value="1"/>
</dbReference>
<dbReference type="PANTHER" id="PTHR43585:SF2">
    <property type="entry name" value="ATP-GRASP ENZYME FSQD"/>
    <property type="match status" value="1"/>
</dbReference>
<dbReference type="Gene3D" id="3.30.470.20">
    <property type="entry name" value="ATP-grasp fold, B domain"/>
    <property type="match status" value="1"/>
</dbReference>
<dbReference type="PANTHER" id="PTHR43585">
    <property type="entry name" value="FUMIPYRROLE BIOSYNTHESIS PROTEIN C"/>
    <property type="match status" value="1"/>
</dbReference>
<dbReference type="Gene3D" id="3.40.50.20">
    <property type="match status" value="1"/>
</dbReference>
<protein>
    <recommendedName>
        <fullName evidence="5">ATP-grasp domain-containing protein</fullName>
    </recommendedName>
</protein>
<dbReference type="InterPro" id="IPR013815">
    <property type="entry name" value="ATP_grasp_subdomain_1"/>
</dbReference>
<keyword evidence="1" id="KW-0436">Ligase</keyword>
<comment type="caution">
    <text evidence="6">The sequence shown here is derived from an EMBL/GenBank/DDBJ whole genome shotgun (WGS) entry which is preliminary data.</text>
</comment>
<sequence length="423" mass="46999">MSVLILHRNPFEPFPYDRWLSDYAGDVVVLAARDRLKPFGEPVPTGNHGFTHLEMLDDFEDEEQVRARALKLADEFAVRHVVAYHEGDVTMAAWLRECLGLAGAWTADVQPFRDKALMKERLEQAGIEVARYTVPQNADEALAFADRHGFPVVFKDRSGFNSIGLRILRDRDELLDHTARVLVDAARDDLLLESFVPGRMCHVDGLVVDGRTAVAWPSQYQYDLASFGTDPGARVDLTLDPDDPLTERLLSLTNRVLAALRQPGGRLLDHGFHAEIFHTPDDRLVLCEIACRPGGAKVREVFHALFGFNLGEYATRAALGLPLPLLEQSLRAGTRPRPRSMAGQVLMMKRPGRVRSLPAVPAEDWVERFWLYGQVGQAIPAASGSSDFLTCAVASAPTRAECERRLRALGARFEAQTDISEAP</sequence>
<proteinExistence type="predicted"/>
<dbReference type="Pfam" id="PF02786">
    <property type="entry name" value="CPSase_L_D2"/>
    <property type="match status" value="1"/>
</dbReference>
<name>A0ABP9D394_9ACTN</name>
<dbReference type="EMBL" id="BAABIG010000087">
    <property type="protein sequence ID" value="GAA4823207.1"/>
    <property type="molecule type" value="Genomic_DNA"/>
</dbReference>
<evidence type="ECO:0000259" key="5">
    <source>
        <dbReference type="PROSITE" id="PS50975"/>
    </source>
</evidence>
<keyword evidence="3 4" id="KW-0067">ATP-binding</keyword>
<dbReference type="InterPro" id="IPR011761">
    <property type="entry name" value="ATP-grasp"/>
</dbReference>
<keyword evidence="7" id="KW-1185">Reference proteome</keyword>
<dbReference type="Proteomes" id="UP001501265">
    <property type="component" value="Unassembled WGS sequence"/>
</dbReference>
<feature type="domain" description="ATP-grasp" evidence="5">
    <location>
        <begin position="119"/>
        <end position="319"/>
    </location>
</feature>
<reference evidence="7" key="1">
    <citation type="journal article" date="2019" name="Int. J. Syst. Evol. Microbiol.">
        <title>The Global Catalogue of Microorganisms (GCM) 10K type strain sequencing project: providing services to taxonomists for standard genome sequencing and annotation.</title>
        <authorList>
            <consortium name="The Broad Institute Genomics Platform"/>
            <consortium name="The Broad Institute Genome Sequencing Center for Infectious Disease"/>
            <person name="Wu L."/>
            <person name="Ma J."/>
        </authorList>
    </citation>
    <scope>NUCLEOTIDE SEQUENCE [LARGE SCALE GENOMIC DNA]</scope>
    <source>
        <strain evidence="7">JCM 18081</strain>
    </source>
</reference>
<dbReference type="InterPro" id="IPR005479">
    <property type="entry name" value="CPAse_ATP-bd"/>
</dbReference>
<accession>A0ABP9D394</accession>
<dbReference type="PROSITE" id="PS50975">
    <property type="entry name" value="ATP_GRASP"/>
    <property type="match status" value="1"/>
</dbReference>
<dbReference type="InterPro" id="IPR052032">
    <property type="entry name" value="ATP-dep_AA_Ligase"/>
</dbReference>
<evidence type="ECO:0000256" key="3">
    <source>
        <dbReference type="ARBA" id="ARBA00022840"/>
    </source>
</evidence>
<evidence type="ECO:0000256" key="2">
    <source>
        <dbReference type="ARBA" id="ARBA00022741"/>
    </source>
</evidence>